<dbReference type="InterPro" id="IPR050679">
    <property type="entry name" value="Bact_HTH_transcr_reg"/>
</dbReference>
<feature type="domain" description="HTH gntR-type" evidence="4">
    <location>
        <begin position="21"/>
        <end position="89"/>
    </location>
</feature>
<comment type="caution">
    <text evidence="5">The sequence shown here is derived from an EMBL/GenBank/DDBJ whole genome shotgun (WGS) entry which is preliminary data.</text>
</comment>
<keyword evidence="2" id="KW-0238">DNA-binding</keyword>
<dbReference type="SMART" id="SM00866">
    <property type="entry name" value="UTRA"/>
    <property type="match status" value="1"/>
</dbReference>
<dbReference type="Proteomes" id="UP001501671">
    <property type="component" value="Unassembled WGS sequence"/>
</dbReference>
<dbReference type="PROSITE" id="PS50949">
    <property type="entry name" value="HTH_GNTR"/>
    <property type="match status" value="1"/>
</dbReference>
<dbReference type="SUPFAM" id="SSF46785">
    <property type="entry name" value="Winged helix' DNA-binding domain"/>
    <property type="match status" value="1"/>
</dbReference>
<dbReference type="PRINTS" id="PR00035">
    <property type="entry name" value="HTHGNTR"/>
</dbReference>
<dbReference type="Gene3D" id="3.40.1410.10">
    <property type="entry name" value="Chorismate lyase-like"/>
    <property type="match status" value="1"/>
</dbReference>
<dbReference type="SMART" id="SM00345">
    <property type="entry name" value="HTH_GNTR"/>
    <property type="match status" value="1"/>
</dbReference>
<evidence type="ECO:0000313" key="5">
    <source>
        <dbReference type="EMBL" id="GAA4333867.1"/>
    </source>
</evidence>
<dbReference type="PANTHER" id="PTHR44846">
    <property type="entry name" value="MANNOSYL-D-GLYCERATE TRANSPORT/METABOLISM SYSTEM REPRESSOR MNGR-RELATED"/>
    <property type="match status" value="1"/>
</dbReference>
<dbReference type="RefSeq" id="WP_345250000.1">
    <property type="nucleotide sequence ID" value="NZ_BAABFO010000011.1"/>
</dbReference>
<organism evidence="5 6">
    <name type="scientific">Pigmentiphaga soli</name>
    <dbReference type="NCBI Taxonomy" id="1007095"/>
    <lineage>
        <taxon>Bacteria</taxon>
        <taxon>Pseudomonadati</taxon>
        <taxon>Pseudomonadota</taxon>
        <taxon>Betaproteobacteria</taxon>
        <taxon>Burkholderiales</taxon>
        <taxon>Alcaligenaceae</taxon>
        <taxon>Pigmentiphaga</taxon>
    </lineage>
</organism>
<dbReference type="Gene3D" id="1.10.10.10">
    <property type="entry name" value="Winged helix-like DNA-binding domain superfamily/Winged helix DNA-binding domain"/>
    <property type="match status" value="1"/>
</dbReference>
<evidence type="ECO:0000256" key="3">
    <source>
        <dbReference type="ARBA" id="ARBA00023163"/>
    </source>
</evidence>
<protein>
    <submittedName>
        <fullName evidence="5">GntR family transcriptional regulator</fullName>
    </submittedName>
</protein>
<dbReference type="CDD" id="cd07377">
    <property type="entry name" value="WHTH_GntR"/>
    <property type="match status" value="1"/>
</dbReference>
<evidence type="ECO:0000256" key="1">
    <source>
        <dbReference type="ARBA" id="ARBA00023015"/>
    </source>
</evidence>
<dbReference type="Pfam" id="PF00392">
    <property type="entry name" value="GntR"/>
    <property type="match status" value="1"/>
</dbReference>
<dbReference type="InterPro" id="IPR000524">
    <property type="entry name" value="Tscrpt_reg_HTH_GntR"/>
</dbReference>
<gene>
    <name evidence="5" type="ORF">GCM10023144_25570</name>
</gene>
<dbReference type="InterPro" id="IPR036388">
    <property type="entry name" value="WH-like_DNA-bd_sf"/>
</dbReference>
<dbReference type="InterPro" id="IPR028978">
    <property type="entry name" value="Chorismate_lyase_/UTRA_dom_sf"/>
</dbReference>
<proteinExistence type="predicted"/>
<dbReference type="SUPFAM" id="SSF64288">
    <property type="entry name" value="Chorismate lyase-like"/>
    <property type="match status" value="1"/>
</dbReference>
<dbReference type="InterPro" id="IPR036390">
    <property type="entry name" value="WH_DNA-bd_sf"/>
</dbReference>
<evidence type="ECO:0000313" key="6">
    <source>
        <dbReference type="Proteomes" id="UP001501671"/>
    </source>
</evidence>
<dbReference type="Pfam" id="PF07702">
    <property type="entry name" value="UTRA"/>
    <property type="match status" value="1"/>
</dbReference>
<dbReference type="PANTHER" id="PTHR44846:SF17">
    <property type="entry name" value="GNTR-FAMILY TRANSCRIPTIONAL REGULATOR"/>
    <property type="match status" value="1"/>
</dbReference>
<keyword evidence="6" id="KW-1185">Reference proteome</keyword>
<evidence type="ECO:0000256" key="2">
    <source>
        <dbReference type="ARBA" id="ARBA00023125"/>
    </source>
</evidence>
<keyword evidence="1" id="KW-0805">Transcription regulation</keyword>
<dbReference type="EMBL" id="BAABFO010000011">
    <property type="protein sequence ID" value="GAA4333867.1"/>
    <property type="molecule type" value="Genomic_DNA"/>
</dbReference>
<evidence type="ECO:0000259" key="4">
    <source>
        <dbReference type="PROSITE" id="PS50949"/>
    </source>
</evidence>
<dbReference type="InterPro" id="IPR011663">
    <property type="entry name" value="UTRA"/>
</dbReference>
<sequence length="260" mass="28604">MNSTPPLPGAPARRRGRAPGAPLYRKIADALMADIAAGVYPVGSLLPTEAEFGERFGTGRHTVRDALRCLSDEGIILRRPGSGSTVIASGPRRRFVQSVSNFDQWFNYPADVRRQHVESAHVVADRALAAQLGVEDGSAWLRIGALRSAPSMKAPLCWVDIYVAPRLAAVTRERDHEVTPVHEQIERVSGERIAEVEVEISVGRVPERLASMLAAEPGSSALCLVRRYASESGELLQVTATVHPENRYVYAMKFRRETRR</sequence>
<name>A0ABP8H3I5_9BURK</name>
<reference evidence="6" key="1">
    <citation type="journal article" date="2019" name="Int. J. Syst. Evol. Microbiol.">
        <title>The Global Catalogue of Microorganisms (GCM) 10K type strain sequencing project: providing services to taxonomists for standard genome sequencing and annotation.</title>
        <authorList>
            <consortium name="The Broad Institute Genomics Platform"/>
            <consortium name="The Broad Institute Genome Sequencing Center for Infectious Disease"/>
            <person name="Wu L."/>
            <person name="Ma J."/>
        </authorList>
    </citation>
    <scope>NUCLEOTIDE SEQUENCE [LARGE SCALE GENOMIC DNA]</scope>
    <source>
        <strain evidence="6">JCM 17666</strain>
    </source>
</reference>
<keyword evidence="3" id="KW-0804">Transcription</keyword>
<accession>A0ABP8H3I5</accession>